<evidence type="ECO:0000259" key="2">
    <source>
        <dbReference type="PROSITE" id="PS50164"/>
    </source>
</evidence>
<gene>
    <name evidence="3" type="ordered locus">Caul_4264</name>
</gene>
<dbReference type="AlphaFoldDB" id="B0SYL8"/>
<dbReference type="KEGG" id="cak:Caul_4264"/>
<protein>
    <submittedName>
        <fullName evidence="3">Excinuclease ABC C subunit domain protein</fullName>
    </submittedName>
</protein>
<sequence>MAFFVYIVASQRNGTLYIGSTDDLQRRVWEHKEADGSRFTRKHGCTILVWYEVCDTREAALTLERRMKEWKRRWKLRVIEERNPEWGDLYETLNQ</sequence>
<dbReference type="CDD" id="cd10448">
    <property type="entry name" value="GIY-YIG_unchar_3"/>
    <property type="match status" value="1"/>
</dbReference>
<evidence type="ECO:0000313" key="3">
    <source>
        <dbReference type="EMBL" id="ABZ73385.1"/>
    </source>
</evidence>
<dbReference type="InterPro" id="IPR050190">
    <property type="entry name" value="UPF0213_domain"/>
</dbReference>
<evidence type="ECO:0000256" key="1">
    <source>
        <dbReference type="ARBA" id="ARBA00007435"/>
    </source>
</evidence>
<dbReference type="PANTHER" id="PTHR34477">
    <property type="entry name" value="UPF0213 PROTEIN YHBQ"/>
    <property type="match status" value="1"/>
</dbReference>
<dbReference type="OrthoDB" id="287318at2"/>
<dbReference type="Gene3D" id="3.40.1440.10">
    <property type="entry name" value="GIY-YIG endonuclease"/>
    <property type="match status" value="1"/>
</dbReference>
<dbReference type="STRING" id="366602.Caul_4264"/>
<dbReference type="HOGENOM" id="CLU_135650_3_1_5"/>
<dbReference type="InterPro" id="IPR000305">
    <property type="entry name" value="GIY-YIG_endonuc"/>
</dbReference>
<dbReference type="SMART" id="SM00465">
    <property type="entry name" value="GIYc"/>
    <property type="match status" value="1"/>
</dbReference>
<dbReference type="eggNOG" id="COG2827">
    <property type="taxonomic scope" value="Bacteria"/>
</dbReference>
<dbReference type="SUPFAM" id="SSF82771">
    <property type="entry name" value="GIY-YIG endonuclease"/>
    <property type="match status" value="1"/>
</dbReference>
<dbReference type="PROSITE" id="PS50164">
    <property type="entry name" value="GIY_YIG"/>
    <property type="match status" value="1"/>
</dbReference>
<accession>B0SYL8</accession>
<dbReference type="InterPro" id="IPR035901">
    <property type="entry name" value="GIY-YIG_endonuc_sf"/>
</dbReference>
<name>B0SYL8_CAUSK</name>
<dbReference type="EMBL" id="CP000927">
    <property type="protein sequence ID" value="ABZ73385.1"/>
    <property type="molecule type" value="Genomic_DNA"/>
</dbReference>
<comment type="similarity">
    <text evidence="1">Belongs to the UPF0213 family.</text>
</comment>
<dbReference type="Pfam" id="PF01541">
    <property type="entry name" value="GIY-YIG"/>
    <property type="match status" value="1"/>
</dbReference>
<feature type="domain" description="GIY-YIG" evidence="2">
    <location>
        <begin position="1"/>
        <end position="78"/>
    </location>
</feature>
<organism evidence="3">
    <name type="scientific">Caulobacter sp. (strain K31)</name>
    <dbReference type="NCBI Taxonomy" id="366602"/>
    <lineage>
        <taxon>Bacteria</taxon>
        <taxon>Pseudomonadati</taxon>
        <taxon>Pseudomonadota</taxon>
        <taxon>Alphaproteobacteria</taxon>
        <taxon>Caulobacterales</taxon>
        <taxon>Caulobacteraceae</taxon>
        <taxon>Caulobacter</taxon>
    </lineage>
</organism>
<proteinExistence type="inferred from homology"/>
<reference evidence="3" key="1">
    <citation type="submission" date="2008-01" db="EMBL/GenBank/DDBJ databases">
        <title>Complete sequence of chromosome of Caulobacter sp. K31.</title>
        <authorList>
            <consortium name="US DOE Joint Genome Institute"/>
            <person name="Copeland A."/>
            <person name="Lucas S."/>
            <person name="Lapidus A."/>
            <person name="Barry K."/>
            <person name="Glavina del Rio T."/>
            <person name="Dalin E."/>
            <person name="Tice H."/>
            <person name="Pitluck S."/>
            <person name="Bruce D."/>
            <person name="Goodwin L."/>
            <person name="Thompson L.S."/>
            <person name="Brettin T."/>
            <person name="Detter J.C."/>
            <person name="Han C."/>
            <person name="Schmutz J."/>
            <person name="Larimer F."/>
            <person name="Land M."/>
            <person name="Hauser L."/>
            <person name="Kyrpides N."/>
            <person name="Kim E."/>
            <person name="Stephens C."/>
            <person name="Richardson P."/>
        </authorList>
    </citation>
    <scope>NUCLEOTIDE SEQUENCE [LARGE SCALE GENOMIC DNA]</scope>
    <source>
        <strain evidence="3">K31</strain>
    </source>
</reference>
<dbReference type="PANTHER" id="PTHR34477:SF5">
    <property type="entry name" value="BSL5627 PROTEIN"/>
    <property type="match status" value="1"/>
</dbReference>